<dbReference type="SMART" id="SM00342">
    <property type="entry name" value="HTH_ARAC"/>
    <property type="match status" value="1"/>
</dbReference>
<feature type="domain" description="HTH araC/xylS-type" evidence="2">
    <location>
        <begin position="168"/>
        <end position="265"/>
    </location>
</feature>
<dbReference type="Pfam" id="PF12833">
    <property type="entry name" value="HTH_18"/>
    <property type="match status" value="1"/>
</dbReference>
<evidence type="ECO:0000259" key="2">
    <source>
        <dbReference type="PROSITE" id="PS01124"/>
    </source>
</evidence>
<keyword evidence="1" id="KW-0238">DNA-binding</keyword>
<dbReference type="InterPro" id="IPR018060">
    <property type="entry name" value="HTH_AraC"/>
</dbReference>
<dbReference type="InterPro" id="IPR011051">
    <property type="entry name" value="RmlC_Cupin_sf"/>
</dbReference>
<accession>A0A2W5NLJ3</accession>
<dbReference type="InterPro" id="IPR014710">
    <property type="entry name" value="RmlC-like_jellyroll"/>
</dbReference>
<organism evidence="3 4">
    <name type="scientific">Novosphingobium pentaromativorans</name>
    <dbReference type="NCBI Taxonomy" id="205844"/>
    <lineage>
        <taxon>Bacteria</taxon>
        <taxon>Pseudomonadati</taxon>
        <taxon>Pseudomonadota</taxon>
        <taxon>Alphaproteobacteria</taxon>
        <taxon>Sphingomonadales</taxon>
        <taxon>Sphingomonadaceae</taxon>
        <taxon>Novosphingobium</taxon>
    </lineage>
</organism>
<dbReference type="Gene3D" id="1.10.10.60">
    <property type="entry name" value="Homeodomain-like"/>
    <property type="match status" value="1"/>
</dbReference>
<gene>
    <name evidence="3" type="ORF">DI555_12905</name>
</gene>
<dbReference type="SUPFAM" id="SSF51182">
    <property type="entry name" value="RmlC-like cupins"/>
    <property type="match status" value="1"/>
</dbReference>
<comment type="caution">
    <text evidence="3">The sequence shown here is derived from an EMBL/GenBank/DDBJ whole genome shotgun (WGS) entry which is preliminary data.</text>
</comment>
<dbReference type="PANTHER" id="PTHR11019:SF199">
    <property type="entry name" value="HTH-TYPE TRANSCRIPTIONAL REGULATOR NIMR"/>
    <property type="match status" value="1"/>
</dbReference>
<name>A0A2W5NLJ3_9SPHN</name>
<dbReference type="CDD" id="cd06124">
    <property type="entry name" value="cupin_NimR-like_N"/>
    <property type="match status" value="1"/>
</dbReference>
<dbReference type="GO" id="GO:0043565">
    <property type="term" value="F:sequence-specific DNA binding"/>
    <property type="evidence" value="ECO:0007669"/>
    <property type="project" value="InterPro"/>
</dbReference>
<dbReference type="PROSITE" id="PS01124">
    <property type="entry name" value="HTH_ARAC_FAMILY_2"/>
    <property type="match status" value="1"/>
</dbReference>
<dbReference type="AlphaFoldDB" id="A0A2W5NLJ3"/>
<proteinExistence type="predicted"/>
<dbReference type="InterPro" id="IPR003313">
    <property type="entry name" value="AraC-bd"/>
</dbReference>
<dbReference type="GO" id="GO:0003700">
    <property type="term" value="F:DNA-binding transcription factor activity"/>
    <property type="evidence" value="ECO:0007669"/>
    <property type="project" value="InterPro"/>
</dbReference>
<reference evidence="3 4" key="1">
    <citation type="submission" date="2017-08" db="EMBL/GenBank/DDBJ databases">
        <title>Infants hospitalized years apart are colonized by the same room-sourced microbial strains.</title>
        <authorList>
            <person name="Brooks B."/>
            <person name="Olm M.R."/>
            <person name="Firek B.A."/>
            <person name="Baker R."/>
            <person name="Thomas B.C."/>
            <person name="Morowitz M.J."/>
            <person name="Banfield J.F."/>
        </authorList>
    </citation>
    <scope>NUCLEOTIDE SEQUENCE [LARGE SCALE GENOMIC DNA]</scope>
    <source>
        <strain evidence="3">S2_005_002_R2_33</strain>
    </source>
</reference>
<evidence type="ECO:0000256" key="1">
    <source>
        <dbReference type="ARBA" id="ARBA00023125"/>
    </source>
</evidence>
<dbReference type="Gene3D" id="2.60.120.10">
    <property type="entry name" value="Jelly Rolls"/>
    <property type="match status" value="1"/>
</dbReference>
<protein>
    <submittedName>
        <fullName evidence="3">AraC family transcriptional regulator</fullName>
    </submittedName>
</protein>
<evidence type="ECO:0000313" key="3">
    <source>
        <dbReference type="EMBL" id="PZQ54322.1"/>
    </source>
</evidence>
<sequence>MTPTAIAEPNMPPVEVRSRDLPQHGMIVPFHGRQANGYYDPPHVHDRAQFSYRIEGYSVVQADGRRIFLPPGRGVWIPAGVEHEVTCRGPAAYNAFYVDTGVRPQPETVRVISISPLLHSLVETLLEEADSLDVPRRQRLSDLVLEEILRARDVGAIAPLMPRSARLRIICDRLYRDPASPVDLDGWAALASMSRRTFTRAFREETGLSPAAWHQQLRIHHVDGWLEQGMPLQKVAYRLGYASAASLTRSYARIFGTPPPRPNAA</sequence>
<evidence type="ECO:0000313" key="4">
    <source>
        <dbReference type="Proteomes" id="UP000249082"/>
    </source>
</evidence>
<dbReference type="Pfam" id="PF02311">
    <property type="entry name" value="AraC_binding"/>
    <property type="match status" value="1"/>
</dbReference>
<dbReference type="Proteomes" id="UP000249082">
    <property type="component" value="Unassembled WGS sequence"/>
</dbReference>
<dbReference type="EMBL" id="QFPX01000009">
    <property type="protein sequence ID" value="PZQ54322.1"/>
    <property type="molecule type" value="Genomic_DNA"/>
</dbReference>
<dbReference type="PANTHER" id="PTHR11019">
    <property type="entry name" value="HTH-TYPE TRANSCRIPTIONAL REGULATOR NIMR"/>
    <property type="match status" value="1"/>
</dbReference>